<dbReference type="EMBL" id="QJSP01000023">
    <property type="protein sequence ID" value="PYE12278.1"/>
    <property type="molecule type" value="Genomic_DNA"/>
</dbReference>
<name>A0A318R9G1_WILLI</name>
<evidence type="ECO:0000313" key="3">
    <source>
        <dbReference type="EMBL" id="PYE12278.1"/>
    </source>
</evidence>
<evidence type="ECO:0000313" key="1">
    <source>
        <dbReference type="EMBL" id="PYE11684.1"/>
    </source>
</evidence>
<organism evidence="3 4">
    <name type="scientific">Williamsia limnetica</name>
    <dbReference type="NCBI Taxonomy" id="882452"/>
    <lineage>
        <taxon>Bacteria</taxon>
        <taxon>Bacillati</taxon>
        <taxon>Actinomycetota</taxon>
        <taxon>Actinomycetes</taxon>
        <taxon>Mycobacteriales</taxon>
        <taxon>Nocardiaceae</taxon>
        <taxon>Williamsia</taxon>
    </lineage>
</organism>
<accession>A0A318R9G1</accession>
<comment type="caution">
    <text evidence="3">The sequence shown here is derived from an EMBL/GenBank/DDBJ whole genome shotgun (WGS) entry which is preliminary data.</text>
</comment>
<sequence>TYYDRKRAEGKKHNAALICLARRRCDVLYAMIKNNEPYRQPATAAA</sequence>
<dbReference type="EMBL" id="QJSP01000034">
    <property type="protein sequence ID" value="PYE11684.1"/>
    <property type="molecule type" value="Genomic_DNA"/>
</dbReference>
<feature type="non-terminal residue" evidence="3">
    <location>
        <position position="1"/>
    </location>
</feature>
<evidence type="ECO:0000313" key="2">
    <source>
        <dbReference type="EMBL" id="PYE11755.1"/>
    </source>
</evidence>
<keyword evidence="4" id="KW-1185">Reference proteome</keyword>
<proteinExistence type="predicted"/>
<reference evidence="3 4" key="1">
    <citation type="submission" date="2018-06" db="EMBL/GenBank/DDBJ databases">
        <title>Genomic Encyclopedia of Type Strains, Phase IV (KMG-IV): sequencing the most valuable type-strain genomes for metagenomic binning, comparative biology and taxonomic classification.</title>
        <authorList>
            <person name="Goeker M."/>
        </authorList>
    </citation>
    <scope>NUCLEOTIDE SEQUENCE [LARGE SCALE GENOMIC DNA]</scope>
    <source>
        <strain evidence="3 4">DSM 45521</strain>
    </source>
</reference>
<evidence type="ECO:0000313" key="4">
    <source>
        <dbReference type="Proteomes" id="UP000247591"/>
    </source>
</evidence>
<gene>
    <name evidence="3" type="ORF">DFR67_1231</name>
    <name evidence="2" type="ORF">DFR67_13233</name>
    <name evidence="1" type="ORF">DFR67_1341</name>
</gene>
<dbReference type="Proteomes" id="UP000247591">
    <property type="component" value="Unassembled WGS sequence"/>
</dbReference>
<protein>
    <recommendedName>
        <fullName evidence="5">Transposase IS116/IS110/IS902 family protein</fullName>
    </recommendedName>
</protein>
<dbReference type="AlphaFoldDB" id="A0A318R9G1"/>
<dbReference type="EMBL" id="QJSP01000032">
    <property type="protein sequence ID" value="PYE11755.1"/>
    <property type="molecule type" value="Genomic_DNA"/>
</dbReference>
<evidence type="ECO:0008006" key="5">
    <source>
        <dbReference type="Google" id="ProtNLM"/>
    </source>
</evidence>